<reference evidence="3 4" key="1">
    <citation type="journal article" date="2018" name="Evol. Lett.">
        <title>Horizontal gene cluster transfer increased hallucinogenic mushroom diversity.</title>
        <authorList>
            <person name="Reynolds H.T."/>
            <person name="Vijayakumar V."/>
            <person name="Gluck-Thaler E."/>
            <person name="Korotkin H.B."/>
            <person name="Matheny P.B."/>
            <person name="Slot J.C."/>
        </authorList>
    </citation>
    <scope>NUCLEOTIDE SEQUENCE [LARGE SCALE GENOMIC DNA]</scope>
    <source>
        <strain evidence="3 4">SRW20</strain>
    </source>
</reference>
<gene>
    <name evidence="3" type="ORF">CVT26_009067</name>
</gene>
<dbReference type="InterPro" id="IPR049730">
    <property type="entry name" value="SNF2/RAD54-like_C"/>
</dbReference>
<dbReference type="CDD" id="cd18793">
    <property type="entry name" value="SF2_C_SNF"/>
    <property type="match status" value="1"/>
</dbReference>
<dbReference type="Gene3D" id="3.40.50.300">
    <property type="entry name" value="P-loop containing nucleotide triphosphate hydrolases"/>
    <property type="match status" value="1"/>
</dbReference>
<dbReference type="EMBL" id="NHYE01001024">
    <property type="protein sequence ID" value="PPR00177.1"/>
    <property type="molecule type" value="Genomic_DNA"/>
</dbReference>
<keyword evidence="1" id="KW-0378">Hydrolase</keyword>
<name>A0A409YAZ7_9AGAR</name>
<dbReference type="Proteomes" id="UP000284706">
    <property type="component" value="Unassembled WGS sequence"/>
</dbReference>
<protein>
    <recommendedName>
        <fullName evidence="2">Helicase C-terminal domain-containing protein</fullName>
    </recommendedName>
</protein>
<evidence type="ECO:0000313" key="3">
    <source>
        <dbReference type="EMBL" id="PPR00177.1"/>
    </source>
</evidence>
<accession>A0A409YAZ7</accession>
<dbReference type="GO" id="GO:0016787">
    <property type="term" value="F:hydrolase activity"/>
    <property type="evidence" value="ECO:0007669"/>
    <property type="project" value="UniProtKB-KW"/>
</dbReference>
<keyword evidence="4" id="KW-1185">Reference proteome</keyword>
<comment type="caution">
    <text evidence="3">The sequence shown here is derived from an EMBL/GenBank/DDBJ whole genome shotgun (WGS) entry which is preliminary data.</text>
</comment>
<evidence type="ECO:0000313" key="4">
    <source>
        <dbReference type="Proteomes" id="UP000284706"/>
    </source>
</evidence>
<dbReference type="PROSITE" id="PS51194">
    <property type="entry name" value="HELICASE_CTER"/>
    <property type="match status" value="1"/>
</dbReference>
<sequence length="229" mass="26224">MHAIPNSKFYLPYRMGACCPRLDLKDPIPSFRSLEEWKAGKFTKFDICAKLVKHLLSRDDAPEVVVEKGTMKFPRLPAQEKARPATRIRKVLIYQEFICLGPLLRNVLNLYGITSVHIDGDTELDDRTKRVHLFKTDPQVRVFIFSRIGASGINLPEADVIIYVDQAWSGQEMRQARGRCHRQPQKNVVRCYHLLAENTADIILYGLALGKEEMMTAFLTQETGRGTYK</sequence>
<dbReference type="Pfam" id="PF00271">
    <property type="entry name" value="Helicase_C"/>
    <property type="match status" value="1"/>
</dbReference>
<organism evidence="3 4">
    <name type="scientific">Gymnopilus dilepis</name>
    <dbReference type="NCBI Taxonomy" id="231916"/>
    <lineage>
        <taxon>Eukaryota</taxon>
        <taxon>Fungi</taxon>
        <taxon>Dikarya</taxon>
        <taxon>Basidiomycota</taxon>
        <taxon>Agaricomycotina</taxon>
        <taxon>Agaricomycetes</taxon>
        <taxon>Agaricomycetidae</taxon>
        <taxon>Agaricales</taxon>
        <taxon>Agaricineae</taxon>
        <taxon>Hymenogastraceae</taxon>
        <taxon>Gymnopilus</taxon>
    </lineage>
</organism>
<dbReference type="SUPFAM" id="SSF52540">
    <property type="entry name" value="P-loop containing nucleoside triphosphate hydrolases"/>
    <property type="match status" value="1"/>
</dbReference>
<feature type="domain" description="Helicase C-terminal" evidence="2">
    <location>
        <begin position="57"/>
        <end position="229"/>
    </location>
</feature>
<evidence type="ECO:0000256" key="1">
    <source>
        <dbReference type="ARBA" id="ARBA00022801"/>
    </source>
</evidence>
<dbReference type="SMART" id="SM00490">
    <property type="entry name" value="HELICc"/>
    <property type="match status" value="1"/>
</dbReference>
<proteinExistence type="predicted"/>
<dbReference type="InterPro" id="IPR001650">
    <property type="entry name" value="Helicase_C-like"/>
</dbReference>
<dbReference type="InterPro" id="IPR027417">
    <property type="entry name" value="P-loop_NTPase"/>
</dbReference>
<dbReference type="AlphaFoldDB" id="A0A409YAZ7"/>
<dbReference type="PANTHER" id="PTHR10799">
    <property type="entry name" value="SNF2/RAD54 HELICASE FAMILY"/>
    <property type="match status" value="1"/>
</dbReference>
<dbReference type="InParanoid" id="A0A409YAZ7"/>
<dbReference type="OrthoDB" id="3270319at2759"/>
<dbReference type="STRING" id="231916.A0A409YAZ7"/>
<evidence type="ECO:0000259" key="2">
    <source>
        <dbReference type="PROSITE" id="PS51194"/>
    </source>
</evidence>